<dbReference type="EMBL" id="UINC01003820">
    <property type="protein sequence ID" value="SVA09518.1"/>
    <property type="molecule type" value="Genomic_DNA"/>
</dbReference>
<dbReference type="SUPFAM" id="SSF53474">
    <property type="entry name" value="alpha/beta-Hydrolases"/>
    <property type="match status" value="1"/>
</dbReference>
<evidence type="ECO:0008006" key="4">
    <source>
        <dbReference type="Google" id="ProtNLM"/>
    </source>
</evidence>
<dbReference type="Pfam" id="PF00326">
    <property type="entry name" value="Peptidase_S9"/>
    <property type="match status" value="1"/>
</dbReference>
<dbReference type="GO" id="GO:0008236">
    <property type="term" value="F:serine-type peptidase activity"/>
    <property type="evidence" value="ECO:0007669"/>
    <property type="project" value="InterPro"/>
</dbReference>
<dbReference type="Gene3D" id="2.140.10.30">
    <property type="entry name" value="Dipeptidylpeptidase IV, N-terminal domain"/>
    <property type="match status" value="1"/>
</dbReference>
<dbReference type="SUPFAM" id="SSF82171">
    <property type="entry name" value="DPP6 N-terminal domain-like"/>
    <property type="match status" value="1"/>
</dbReference>
<reference evidence="3" key="1">
    <citation type="submission" date="2018-05" db="EMBL/GenBank/DDBJ databases">
        <authorList>
            <person name="Lanie J.A."/>
            <person name="Ng W.-L."/>
            <person name="Kazmierczak K.M."/>
            <person name="Andrzejewski T.M."/>
            <person name="Davidsen T.M."/>
            <person name="Wayne K.J."/>
            <person name="Tettelin H."/>
            <person name="Glass J.I."/>
            <person name="Rusch D."/>
            <person name="Podicherti R."/>
            <person name="Tsui H.-C.T."/>
            <person name="Winkler M.E."/>
        </authorList>
    </citation>
    <scope>NUCLEOTIDE SEQUENCE</scope>
</reference>
<feature type="domain" description="Peptidase S9 prolyl oligopeptidase catalytic" evidence="1">
    <location>
        <begin position="549"/>
        <end position="743"/>
    </location>
</feature>
<gene>
    <name evidence="3" type="ORF">METZ01_LOCUS62372</name>
</gene>
<dbReference type="InterPro" id="IPR050278">
    <property type="entry name" value="Serine_Prot_S9B/DPPIV"/>
</dbReference>
<dbReference type="InterPro" id="IPR029058">
    <property type="entry name" value="AB_hydrolase_fold"/>
</dbReference>
<dbReference type="InterPro" id="IPR001375">
    <property type="entry name" value="Peptidase_S9_cat"/>
</dbReference>
<protein>
    <recommendedName>
        <fullName evidence="4">Peptidase S9 prolyl oligopeptidase catalytic domain-containing protein</fullName>
    </recommendedName>
</protein>
<proteinExistence type="predicted"/>
<dbReference type="AlphaFoldDB" id="A0A381T1T9"/>
<dbReference type="PANTHER" id="PTHR11731">
    <property type="entry name" value="PROTEASE FAMILY S9B,C DIPEPTIDYL-PEPTIDASE IV-RELATED"/>
    <property type="match status" value="1"/>
</dbReference>
<feature type="domain" description="Dipeptidylpeptidase IV N-terminal" evidence="2">
    <location>
        <begin position="133"/>
        <end position="461"/>
    </location>
</feature>
<accession>A0A381T1T9</accession>
<dbReference type="GO" id="GO:0008239">
    <property type="term" value="F:dipeptidyl-peptidase activity"/>
    <property type="evidence" value="ECO:0007669"/>
    <property type="project" value="TreeGrafter"/>
</dbReference>
<sequence length="756" mass="85479">MTLSLRRSGVVPMLLTVLTGVAAGNADAQQRALTIEEIYDAEQRVNFSGRSVTGLTWLNDTHYLLRDRDTTGRTQLQSVEAETGVSEPLLDVEALEQALAGVPGMGDEEIRRIARVARFVWNPGHTALLMNISNDLYYYSLPASGDGRVRRLTRGPAEESMPSFSPDGTMVAFVRDHDLLVVDVDQRREWALTRDGDADHLNGELDWVYQEEIYGRGNFKGFWWSPDSAFLAYLQTDESPVQEFTVVDHLPYRLDLEVTDYPKAGDLNPIVRLGVVPAVGGETVWVDLDHYTPTDMLVVSVDWTPAGDAVVFQVQNREQTWLDLNRADAVSGQTTRLFQETTPAWVDVHGAPTWLDDGTFVWLSERTGWKHLSHHEVDGTLIRQITEGEWEFRTLHGIDEDKGWVYFSGTERSPIGSDLYRVMLDGTALTRLSMKPGTHRAAFSPNFAWYLDTWSDIHTPPQLRLHSADGSEKRVITENQVPELSDYRLSRPEFLQITARDGFVMEAMMIKPPDFDPSVRYPVFQHTYGGPRAQQVRDAWGGNALMFYQLLAQRGVIVWILDNRTASGKGGVSVWPVYQNFGELELRDIEDGISWLTAQPYIDGSRIGLEGWSYGGFMTSYALTHSESFTMGIAGGTVTDWRDYDTIYTERFMRTPQNNPDGYRKSSPRFNAADLHGALLLLHGTMDDNVHLQNTLQFAYALQKADKPFDLMLYPRSRHGVTDPDQNLHLRRQMVDFIDEHLRPAGAPQVRTSKPR</sequence>
<dbReference type="Gene3D" id="3.40.50.1820">
    <property type="entry name" value="alpha/beta hydrolase"/>
    <property type="match status" value="1"/>
</dbReference>
<evidence type="ECO:0000259" key="2">
    <source>
        <dbReference type="Pfam" id="PF00930"/>
    </source>
</evidence>
<dbReference type="GO" id="GO:0006508">
    <property type="term" value="P:proteolysis"/>
    <property type="evidence" value="ECO:0007669"/>
    <property type="project" value="InterPro"/>
</dbReference>
<evidence type="ECO:0000259" key="1">
    <source>
        <dbReference type="Pfam" id="PF00326"/>
    </source>
</evidence>
<dbReference type="Pfam" id="PF00930">
    <property type="entry name" value="DPPIV_N"/>
    <property type="match status" value="1"/>
</dbReference>
<dbReference type="InterPro" id="IPR002469">
    <property type="entry name" value="Peptidase_S9B_N"/>
</dbReference>
<evidence type="ECO:0000313" key="3">
    <source>
        <dbReference type="EMBL" id="SVA09518.1"/>
    </source>
</evidence>
<name>A0A381T1T9_9ZZZZ</name>
<dbReference type="PANTHER" id="PTHR11731:SF193">
    <property type="entry name" value="DIPEPTIDYL PEPTIDASE 9"/>
    <property type="match status" value="1"/>
</dbReference>
<organism evidence="3">
    <name type="scientific">marine metagenome</name>
    <dbReference type="NCBI Taxonomy" id="408172"/>
    <lineage>
        <taxon>unclassified sequences</taxon>
        <taxon>metagenomes</taxon>
        <taxon>ecological metagenomes</taxon>
    </lineage>
</organism>